<organism evidence="1 2">
    <name type="scientific">Burkholderia ubonensis subsp. mesacidophila</name>
    <dbReference type="NCBI Taxonomy" id="265293"/>
    <lineage>
        <taxon>Bacteria</taxon>
        <taxon>Pseudomonadati</taxon>
        <taxon>Pseudomonadota</taxon>
        <taxon>Betaproteobacteria</taxon>
        <taxon>Burkholderiales</taxon>
        <taxon>Burkholderiaceae</taxon>
        <taxon>Burkholderia</taxon>
        <taxon>Burkholderia cepacia complex</taxon>
    </lineage>
</organism>
<evidence type="ECO:0000313" key="1">
    <source>
        <dbReference type="EMBL" id="PCE31597.1"/>
    </source>
</evidence>
<comment type="caution">
    <text evidence="1">The sequence shown here is derived from an EMBL/GenBank/DDBJ whole genome shotgun (WGS) entry which is preliminary data.</text>
</comment>
<accession>A0A2A4FEX7</accession>
<gene>
    <name evidence="1" type="ORF">BZL54_15125</name>
</gene>
<dbReference type="Proteomes" id="UP000217994">
    <property type="component" value="Unassembled WGS sequence"/>
</dbReference>
<dbReference type="AlphaFoldDB" id="A0A2A4FEX7"/>
<sequence length="70" mass="8199">MNGASRQTAGLERTEWYGKGHFGSASRNEMVCCRNYKNRNRLLILRKNNRLWNLHAFERSCLILSTSPDR</sequence>
<dbReference type="EMBL" id="MTZU01000042">
    <property type="protein sequence ID" value="PCE31597.1"/>
    <property type="molecule type" value="Genomic_DNA"/>
</dbReference>
<reference evidence="1 2" key="1">
    <citation type="submission" date="2017-01" db="EMBL/GenBank/DDBJ databases">
        <title>Whole-Genome Shotgun Sequencing of Two beta-Proteobacterial Species in Search of the Bulgecin Biosynthetic Cluster.</title>
        <authorList>
            <person name="Horsman M.E."/>
            <person name="Marous D.R."/>
            <person name="Li R."/>
            <person name="Oliver R.A."/>
            <person name="Byun B."/>
            <person name="Emrich S.J."/>
            <person name="Boggess B."/>
            <person name="Townsend C.A."/>
            <person name="Mobashery S."/>
        </authorList>
    </citation>
    <scope>NUCLEOTIDE SEQUENCE [LARGE SCALE GENOMIC DNA]</scope>
    <source>
        <strain evidence="1 2">ATCC 31433</strain>
    </source>
</reference>
<proteinExistence type="predicted"/>
<evidence type="ECO:0000313" key="2">
    <source>
        <dbReference type="Proteomes" id="UP000217994"/>
    </source>
</evidence>
<name>A0A2A4FEX7_9BURK</name>
<protein>
    <submittedName>
        <fullName evidence="1">Uncharacterized protein</fullName>
    </submittedName>
</protein>